<organism evidence="3">
    <name type="scientific">Leishmania guyanensis</name>
    <dbReference type="NCBI Taxonomy" id="5670"/>
    <lineage>
        <taxon>Eukaryota</taxon>
        <taxon>Discoba</taxon>
        <taxon>Euglenozoa</taxon>
        <taxon>Kinetoplastea</taxon>
        <taxon>Metakinetoplastina</taxon>
        <taxon>Trypanosomatida</taxon>
        <taxon>Trypanosomatidae</taxon>
        <taxon>Leishmaniinae</taxon>
        <taxon>Leishmania</taxon>
        <taxon>Leishmania guyanensis species complex</taxon>
    </lineage>
</organism>
<keyword evidence="1" id="KW-0175">Coiled coil</keyword>
<reference evidence="3" key="1">
    <citation type="submission" date="2012-08" db="EMBL/GenBank/DDBJ databases">
        <title>Comparative genomics of metastatic and non-metastatic Leishmania guyanensis provides insights into polygenic factors involved in Leishmania RNA virus infection.</title>
        <authorList>
            <person name="Smith D."/>
            <person name="Hertz-Fowler C."/>
            <person name="Martin R."/>
            <person name="Dickens N."/>
            <person name="Fasel N."/>
            <person name="Falquet L."/>
            <person name="Beverley S."/>
            <person name="Zangger H."/>
            <person name="Calderon-Copete S."/>
            <person name="Mottram J."/>
            <person name="Xenarios I."/>
        </authorList>
    </citation>
    <scope>NUCLEOTIDE SEQUENCE</scope>
    <source>
        <strain evidence="3">MHOM/BR/75/M4147/SSU:IR2SAT-LUC</strain>
    </source>
</reference>
<evidence type="ECO:0000313" key="3">
    <source>
        <dbReference type="EMBL" id="CCM13399.1"/>
    </source>
</evidence>
<evidence type="ECO:0000256" key="1">
    <source>
        <dbReference type="SAM" id="Coils"/>
    </source>
</evidence>
<sequence>MKKGAGTTSGNRAGSSATSATAPRESSPMAAIPTNTAAAMSSGKGGKSSLQPRSPSGSPLPNVELDETTIALIKENEQMLQAITALQHELDKQQGRLNDAEEARMSLADEVAELRSQLGLATSEVTTSTGKVLNYKTAFTDLQHAFDQLKKDSDATKEKLEEATKRERLLMQNASNTARQQSHLKESFDLVTLALKMPNSFLVSIQRIMEKLNDPALRPADRQRKLKDDIDRLQAQVAAYKPDVSAAAALVDGVPNVDIPIRQCAYAFLAVVMTLLKNEVDK</sequence>
<dbReference type="EMBL" id="CALQ01000270">
    <property type="protein sequence ID" value="CCM13399.1"/>
    <property type="molecule type" value="Genomic_DNA"/>
</dbReference>
<feature type="coiled-coil region" evidence="1">
    <location>
        <begin position="76"/>
        <end position="117"/>
    </location>
</feature>
<protein>
    <submittedName>
        <fullName evidence="3">Uncharacterized protein</fullName>
    </submittedName>
</protein>
<name>A0A1E1IQ73_LEIGU</name>
<feature type="compositionally biased region" description="Polar residues" evidence="2">
    <location>
        <begin position="50"/>
        <end position="59"/>
    </location>
</feature>
<accession>A0A1E1IQ73</accession>
<dbReference type="AlphaFoldDB" id="A0A1E1IQ73"/>
<proteinExistence type="predicted"/>
<feature type="region of interest" description="Disordered" evidence="2">
    <location>
        <begin position="1"/>
        <end position="63"/>
    </location>
</feature>
<feature type="coiled-coil region" evidence="1">
    <location>
        <begin position="146"/>
        <end position="177"/>
    </location>
</feature>
<gene>
    <name evidence="3" type="primary">LgM4147LRVhigh.09.00300.00140</name>
    <name evidence="3" type="ORF">BN36_0909130</name>
</gene>
<evidence type="ECO:0000256" key="2">
    <source>
        <dbReference type="SAM" id="MobiDB-lite"/>
    </source>
</evidence>
<feature type="compositionally biased region" description="Polar residues" evidence="2">
    <location>
        <begin position="1"/>
        <end position="21"/>
    </location>
</feature>